<dbReference type="InterPro" id="IPR057251">
    <property type="entry name" value="FP_C"/>
</dbReference>
<accession>A0A8S0Z1G3</accession>
<dbReference type="OrthoDB" id="5989141at2759"/>
<evidence type="ECO:0000313" key="2">
    <source>
        <dbReference type="EMBL" id="CAB3226051.1"/>
    </source>
</evidence>
<protein>
    <recommendedName>
        <fullName evidence="1">FP protein C-terminal domain-containing protein</fullName>
    </recommendedName>
</protein>
<dbReference type="Proteomes" id="UP000494106">
    <property type="component" value="Unassembled WGS sequence"/>
</dbReference>
<keyword evidence="3" id="KW-1185">Reference proteome</keyword>
<name>A0A8S0Z1G3_ARCPL</name>
<proteinExistence type="predicted"/>
<reference evidence="2 3" key="1">
    <citation type="submission" date="2020-04" db="EMBL/GenBank/DDBJ databases">
        <authorList>
            <person name="Wallbank WR R."/>
            <person name="Pardo Diaz C."/>
            <person name="Kozak K."/>
            <person name="Martin S."/>
            <person name="Jiggins C."/>
            <person name="Moest M."/>
            <person name="Warren A I."/>
            <person name="Byers J.R.P. K."/>
            <person name="Montejo-Kovacevich G."/>
            <person name="Yen C E."/>
        </authorList>
    </citation>
    <scope>NUCLEOTIDE SEQUENCE [LARGE SCALE GENOMIC DNA]</scope>
</reference>
<gene>
    <name evidence="2" type="ORF">APLA_LOCUS2700</name>
</gene>
<dbReference type="EMBL" id="CADEBC010000208">
    <property type="protein sequence ID" value="CAB3226051.1"/>
    <property type="molecule type" value="Genomic_DNA"/>
</dbReference>
<evidence type="ECO:0000313" key="3">
    <source>
        <dbReference type="Proteomes" id="UP000494106"/>
    </source>
</evidence>
<feature type="domain" description="FP protein C-terminal" evidence="1">
    <location>
        <begin position="162"/>
        <end position="202"/>
    </location>
</feature>
<comment type="caution">
    <text evidence="2">The sequence shown here is derived from an EMBL/GenBank/DDBJ whole genome shotgun (WGS) entry which is preliminary data.</text>
</comment>
<evidence type="ECO:0000259" key="1">
    <source>
        <dbReference type="Pfam" id="PF25298"/>
    </source>
</evidence>
<dbReference type="AlphaFoldDB" id="A0A8S0Z1G3"/>
<dbReference type="Pfam" id="PF25298">
    <property type="entry name" value="Baculo_FP_2nd"/>
    <property type="match status" value="1"/>
</dbReference>
<sequence>MKQDIYDLKVSVEYAQKTADESLAKFDSLESRITRVEENVNVFHKVKADLDPFKEDLQGKEQWARANNVEIKGVPLTKSENLYDIVGVISNIIKCSMRKEKINYIARVPCVRSDSSKTIIMAFNNRYVKENIVAAAHKHKSIVISDLVFKGRGKVFVKDRLTIFNKALLKRVKDEATESNFRYVWVKHCKILVKKSDTSPVF</sequence>
<organism evidence="2 3">
    <name type="scientific">Arctia plantaginis</name>
    <name type="common">Wood tiger moth</name>
    <name type="synonym">Phalaena plantaginis</name>
    <dbReference type="NCBI Taxonomy" id="874455"/>
    <lineage>
        <taxon>Eukaryota</taxon>
        <taxon>Metazoa</taxon>
        <taxon>Ecdysozoa</taxon>
        <taxon>Arthropoda</taxon>
        <taxon>Hexapoda</taxon>
        <taxon>Insecta</taxon>
        <taxon>Pterygota</taxon>
        <taxon>Neoptera</taxon>
        <taxon>Endopterygota</taxon>
        <taxon>Lepidoptera</taxon>
        <taxon>Glossata</taxon>
        <taxon>Ditrysia</taxon>
        <taxon>Noctuoidea</taxon>
        <taxon>Erebidae</taxon>
        <taxon>Arctiinae</taxon>
        <taxon>Arctia</taxon>
    </lineage>
</organism>